<comment type="similarity">
    <text evidence="1">Belongs to the thioesterase family.</text>
</comment>
<evidence type="ECO:0000313" key="6">
    <source>
        <dbReference type="EMBL" id="CPS97649.1"/>
    </source>
</evidence>
<dbReference type="SUPFAM" id="SSF53474">
    <property type="entry name" value="alpha/beta-Hydrolases"/>
    <property type="match status" value="1"/>
</dbReference>
<protein>
    <recommendedName>
        <fullName evidence="2">Thioesterase TesA</fullName>
    </recommendedName>
</protein>
<dbReference type="Proteomes" id="UP000038487">
    <property type="component" value="Unassembled WGS sequence"/>
</dbReference>
<dbReference type="GO" id="GO:0016874">
    <property type="term" value="F:ligase activity"/>
    <property type="evidence" value="ECO:0007669"/>
    <property type="project" value="UniProtKB-KW"/>
</dbReference>
<proteinExistence type="inferred from homology"/>
<comment type="catalytic activity">
    <reaction evidence="4">
        <text>a fatty acyl-CoA + H2O = a fatty acid + CoA + H(+)</text>
        <dbReference type="Rhea" id="RHEA:16781"/>
        <dbReference type="ChEBI" id="CHEBI:15377"/>
        <dbReference type="ChEBI" id="CHEBI:15378"/>
        <dbReference type="ChEBI" id="CHEBI:28868"/>
        <dbReference type="ChEBI" id="CHEBI:57287"/>
        <dbReference type="ChEBI" id="CHEBI:77636"/>
    </reaction>
</comment>
<keyword evidence="6" id="KW-0436">Ligase</keyword>
<keyword evidence="3" id="KW-0843">Virulence</keyword>
<evidence type="ECO:0000256" key="1">
    <source>
        <dbReference type="ARBA" id="ARBA00007169"/>
    </source>
</evidence>
<feature type="domain" description="Thioesterase" evidence="5">
    <location>
        <begin position="22"/>
        <end position="242"/>
    </location>
</feature>
<evidence type="ECO:0000313" key="8">
    <source>
        <dbReference type="Proteomes" id="UP000038487"/>
    </source>
</evidence>
<dbReference type="PANTHER" id="PTHR11487:SF0">
    <property type="entry name" value="S-ACYL FATTY ACID SYNTHASE THIOESTERASE, MEDIUM CHAIN"/>
    <property type="match status" value="1"/>
</dbReference>
<evidence type="ECO:0000259" key="5">
    <source>
        <dbReference type="Pfam" id="PF00975"/>
    </source>
</evidence>
<evidence type="ECO:0000313" key="7">
    <source>
        <dbReference type="EMBL" id="RIT40801.1"/>
    </source>
</evidence>
<dbReference type="GO" id="GO:0008610">
    <property type="term" value="P:lipid biosynthetic process"/>
    <property type="evidence" value="ECO:0007669"/>
    <property type="project" value="TreeGrafter"/>
</dbReference>
<dbReference type="InterPro" id="IPR029058">
    <property type="entry name" value="AB_hydrolase_fold"/>
</dbReference>
<dbReference type="AlphaFoldDB" id="A0A0U0YT25"/>
<dbReference type="EMBL" id="CSUW01000001">
    <property type="protein sequence ID" value="CPS97649.1"/>
    <property type="molecule type" value="Genomic_DNA"/>
</dbReference>
<sequence length="254" mass="27183">MDRKLGWIRQFHKPESPDAPLLLIFPHAGAGASAYRTLSKASSANFNVLVFQYPGRQDRAGEPALPTLSDIAAGAFAEFQSSEHNRRVPIHTFGHSMGAVVSFEFARLAEAAGLDVHQLTVSSAVAPCNIADKPALPTDDDAVLAHMGALEGTNSTVMGNLDVMRMALPVMKGDYQAFNAYQCADGAKVAARIHSIGGDQDPMITMRDLYGWAQHTDALEVTLFDGGHFFLNSQTEALAELLVANSASASSPQR</sequence>
<evidence type="ECO:0000256" key="2">
    <source>
        <dbReference type="ARBA" id="ARBA00015007"/>
    </source>
</evidence>
<dbReference type="PANTHER" id="PTHR11487">
    <property type="entry name" value="THIOESTERASE"/>
    <property type="match status" value="1"/>
</dbReference>
<dbReference type="Pfam" id="PF00975">
    <property type="entry name" value="Thioesterase"/>
    <property type="match status" value="1"/>
</dbReference>
<dbReference type="EMBL" id="QXBN01000005">
    <property type="protein sequence ID" value="RIT40801.1"/>
    <property type="molecule type" value="Genomic_DNA"/>
</dbReference>
<dbReference type="Proteomes" id="UP000284557">
    <property type="component" value="Unassembled WGS sequence"/>
</dbReference>
<evidence type="ECO:0000256" key="4">
    <source>
        <dbReference type="ARBA" id="ARBA00024293"/>
    </source>
</evidence>
<name>A0A0U0YT25_9MYCO</name>
<evidence type="ECO:0000256" key="3">
    <source>
        <dbReference type="ARBA" id="ARBA00023026"/>
    </source>
</evidence>
<reference evidence="7 9" key="2">
    <citation type="submission" date="2018-08" db="EMBL/GenBank/DDBJ databases">
        <title>Linezolid Resistance in Mycobacterium abscessus: MIC Distribution and Comprehensive Investigation of Resistance Mechanisms.</title>
        <authorList>
            <person name="Ye M."/>
            <person name="Xu L."/>
            <person name="Zou Y."/>
            <person name="Li B."/>
            <person name="Guo Q."/>
            <person name="Zhang Y."/>
            <person name="Zhan M."/>
            <person name="Xu B."/>
            <person name="Yu F."/>
            <person name="Zhang Z."/>
            <person name="Chu H."/>
        </authorList>
    </citation>
    <scope>NUCLEOTIDE SEQUENCE [LARGE SCALE GENOMIC DNA]</scope>
    <source>
        <strain evidence="7 9">G143</strain>
    </source>
</reference>
<dbReference type="Gene3D" id="3.40.50.1820">
    <property type="entry name" value="alpha/beta hydrolase"/>
    <property type="match status" value="1"/>
</dbReference>
<organism evidence="6 8">
    <name type="scientific">Mycobacteroides abscessus</name>
    <dbReference type="NCBI Taxonomy" id="36809"/>
    <lineage>
        <taxon>Bacteria</taxon>
        <taxon>Bacillati</taxon>
        <taxon>Actinomycetota</taxon>
        <taxon>Actinomycetes</taxon>
        <taxon>Mycobacteriales</taxon>
        <taxon>Mycobacteriaceae</taxon>
        <taxon>Mycobacteroides</taxon>
    </lineage>
</organism>
<dbReference type="InterPro" id="IPR001031">
    <property type="entry name" value="Thioesterase"/>
</dbReference>
<comment type="caution">
    <text evidence="6">The sequence shown here is derived from an EMBL/GenBank/DDBJ whole genome shotgun (WGS) entry which is preliminary data.</text>
</comment>
<accession>A0A0U0YT25</accession>
<dbReference type="RefSeq" id="WP_005080163.1">
    <property type="nucleotide sequence ID" value="NZ_CM125927.1"/>
</dbReference>
<dbReference type="GeneID" id="93379057"/>
<reference evidence="6 8" key="1">
    <citation type="submission" date="2015-03" db="EMBL/GenBank/DDBJ databases">
        <authorList>
            <consortium name="Pathogen Informatics"/>
            <person name="Murphy D."/>
        </authorList>
    </citation>
    <scope>NUCLEOTIDE SEQUENCE [LARGE SCALE GENOMIC DNA]</scope>
    <source>
        <strain evidence="6 8">PAP036</strain>
    </source>
</reference>
<gene>
    <name evidence="6" type="primary">mbtB_2</name>
    <name evidence="7" type="ORF">D2E76_09490</name>
    <name evidence="6" type="ORF">ERS075527_00109</name>
</gene>
<dbReference type="InterPro" id="IPR012223">
    <property type="entry name" value="TEII"/>
</dbReference>
<evidence type="ECO:0000313" key="9">
    <source>
        <dbReference type="Proteomes" id="UP000284557"/>
    </source>
</evidence>